<sequence>MAKKQTKRKNSNHRNFQRKALKQKNHSNQNDQNVSSDDEIDTIELLRKDLETMNLSKTNSIRTVLDSKLSNGENFCSDQPSGLSNLGNTCYFNSVMQVMGQTYIVHKILEERCRVDFVWTAKTFFWNDQQQSFSSESLELRLPSPSNSLSLNFLKLQQQIFQQKSTSPQHLLRDIQREKSQFSGYAQQDAQELLITLLDALKKSEQNRQKIALIKGLNIDDLKHPSKEDQQKAQIFKITAKHTVIDAIFGGQLLSIIHCSVCDYRSFTFEPFIDLALSLSNNEDEIQNDSKQSRKKAGKSNKINEENDDDSSESSIETKPIIDENLDERPSTTNRKQNRKMKKAARKAERLRLKQQNETSLNHKCSDEECNDIGNGERNDEDANNDEESKCEVQNCNDSIASKSIGCDHDVESSSSSESSKIDDTNGTDTMQSDLPISSKIPIDSSSTSTRINHIEDDFRLRFHHFVHQRMCRAHDEYQNLELGNLLKNYIKEETLDGPNKYLCENCSKKNYGKKSYSKAIRCQLIALPPPILILQLKRFETSNFNSNNRKIVSSMHKLNTNISFPEKLYLAPYTSRIYEYFSKFYEPDCDPDEISDSNSNRLEYTLYGVVKHSGSLRFGHYTANVCVRSDDFDNKNLRRFLHLKPFVSNIEHILQVVHEDLSRKNMKETQEGVNDKLNNSIENCRETTVENSREDKSSESTKKFKRKWFTISDSCVSSITLNSVLKDTVSPYLLFYERTN</sequence>
<dbReference type="AlphaFoldDB" id="A0A131ZY47"/>
<dbReference type="InterPro" id="IPR001394">
    <property type="entry name" value="Peptidase_C19_UCH"/>
</dbReference>
<comment type="caution">
    <text evidence="4">The sequence shown here is derived from an EMBL/GenBank/DDBJ whole genome shotgun (WGS) entry which is preliminary data.</text>
</comment>
<evidence type="ECO:0000313" key="4">
    <source>
        <dbReference type="EMBL" id="KPM03030.1"/>
    </source>
</evidence>
<dbReference type="EMBL" id="JXLN01003795">
    <property type="protein sequence ID" value="KPM03030.1"/>
    <property type="molecule type" value="Genomic_DNA"/>
</dbReference>
<dbReference type="PANTHER" id="PTHR21646">
    <property type="entry name" value="UBIQUITIN CARBOXYL-TERMINAL HYDROLASE"/>
    <property type="match status" value="1"/>
</dbReference>
<feature type="compositionally biased region" description="Basic residues" evidence="3">
    <location>
        <begin position="1"/>
        <end position="25"/>
    </location>
</feature>
<dbReference type="EC" id="3.4.19.12" evidence="2"/>
<dbReference type="PROSITE" id="PS00972">
    <property type="entry name" value="USP_1"/>
    <property type="match status" value="1"/>
</dbReference>
<dbReference type="GO" id="GO:0016579">
    <property type="term" value="P:protein deubiquitination"/>
    <property type="evidence" value="ECO:0007669"/>
    <property type="project" value="InterPro"/>
</dbReference>
<name>A0A131ZY47_SARSC</name>
<feature type="compositionally biased region" description="Basic residues" evidence="3">
    <location>
        <begin position="336"/>
        <end position="345"/>
    </location>
</feature>
<dbReference type="GO" id="GO:0004843">
    <property type="term" value="F:cysteine-type deubiquitinase activity"/>
    <property type="evidence" value="ECO:0007669"/>
    <property type="project" value="UniProtKB-UniRule"/>
</dbReference>
<dbReference type="GO" id="GO:0006508">
    <property type="term" value="P:proteolysis"/>
    <property type="evidence" value="ECO:0007669"/>
    <property type="project" value="UniProtKB-KW"/>
</dbReference>
<keyword evidence="2" id="KW-0645">Protease</keyword>
<dbReference type="PROSITE" id="PS00973">
    <property type="entry name" value="USP_2"/>
    <property type="match status" value="1"/>
</dbReference>
<evidence type="ECO:0000313" key="5">
    <source>
        <dbReference type="Proteomes" id="UP000616769"/>
    </source>
</evidence>
<gene>
    <name evidence="4" type="ORF">QR98_0014590</name>
</gene>
<feature type="region of interest" description="Disordered" evidence="3">
    <location>
        <begin position="1"/>
        <end position="37"/>
    </location>
</feature>
<comment type="similarity">
    <text evidence="2">Belongs to the peptidase C19 family.</text>
</comment>
<dbReference type="OMA" id="GHLSKTY"/>
<dbReference type="SUPFAM" id="SSF54001">
    <property type="entry name" value="Cysteine proteinases"/>
    <property type="match status" value="1"/>
</dbReference>
<keyword evidence="2" id="KW-0833">Ubl conjugation pathway</keyword>
<evidence type="ECO:0000256" key="1">
    <source>
        <dbReference type="ARBA" id="ARBA00000707"/>
    </source>
</evidence>
<keyword evidence="2" id="KW-0788">Thiol protease</keyword>
<dbReference type="InterPro" id="IPR050185">
    <property type="entry name" value="Ub_carboxyl-term_hydrolase"/>
</dbReference>
<feature type="region of interest" description="Disordered" evidence="3">
    <location>
        <begin position="284"/>
        <end position="390"/>
    </location>
</feature>
<dbReference type="OrthoDB" id="2020758at2759"/>
<evidence type="ECO:0000256" key="3">
    <source>
        <dbReference type="SAM" id="MobiDB-lite"/>
    </source>
</evidence>
<proteinExistence type="inferred from homology"/>
<feature type="compositionally biased region" description="Low complexity" evidence="3">
    <location>
        <begin position="433"/>
        <end position="448"/>
    </location>
</feature>
<dbReference type="PANTHER" id="PTHR21646:SF23">
    <property type="entry name" value="UBIQUITIN CARBOXYL-TERMINAL HYDROLASE USP2"/>
    <property type="match status" value="1"/>
</dbReference>
<keyword evidence="2 4" id="KW-0378">Hydrolase</keyword>
<reference evidence="4 5" key="1">
    <citation type="journal article" date="2015" name="Parasit. Vectors">
        <title>Draft genome of the scabies mite.</title>
        <authorList>
            <person name="Rider S.D.Jr."/>
            <person name="Morgan M.S."/>
            <person name="Arlian L.G."/>
        </authorList>
    </citation>
    <scope>NUCLEOTIDE SEQUENCE [LARGE SCALE GENOMIC DNA]</scope>
    <source>
        <strain evidence="4">Arlian Lab</strain>
    </source>
</reference>
<dbReference type="Gene3D" id="3.90.70.10">
    <property type="entry name" value="Cysteine proteinases"/>
    <property type="match status" value="2"/>
</dbReference>
<dbReference type="Pfam" id="PF00443">
    <property type="entry name" value="UCH"/>
    <property type="match status" value="1"/>
</dbReference>
<dbReference type="VEuPathDB" id="VectorBase:SSCA006436"/>
<dbReference type="InterPro" id="IPR028889">
    <property type="entry name" value="USP"/>
</dbReference>
<organism evidence="4 5">
    <name type="scientific">Sarcoptes scabiei</name>
    <name type="common">Itch mite</name>
    <name type="synonym">Acarus scabiei</name>
    <dbReference type="NCBI Taxonomy" id="52283"/>
    <lineage>
        <taxon>Eukaryota</taxon>
        <taxon>Metazoa</taxon>
        <taxon>Ecdysozoa</taxon>
        <taxon>Arthropoda</taxon>
        <taxon>Chelicerata</taxon>
        <taxon>Arachnida</taxon>
        <taxon>Acari</taxon>
        <taxon>Acariformes</taxon>
        <taxon>Sarcoptiformes</taxon>
        <taxon>Astigmata</taxon>
        <taxon>Psoroptidia</taxon>
        <taxon>Sarcoptoidea</taxon>
        <taxon>Sarcoptidae</taxon>
        <taxon>Sarcoptinae</taxon>
        <taxon>Sarcoptes</taxon>
    </lineage>
</organism>
<evidence type="ECO:0000256" key="2">
    <source>
        <dbReference type="RuleBase" id="RU366025"/>
    </source>
</evidence>
<dbReference type="Proteomes" id="UP000616769">
    <property type="component" value="Unassembled WGS sequence"/>
</dbReference>
<protein>
    <recommendedName>
        <fullName evidence="2">Ubiquitin carboxyl-terminal hydrolase</fullName>
        <ecNumber evidence="2">3.4.19.12</ecNumber>
    </recommendedName>
</protein>
<feature type="region of interest" description="Disordered" evidence="3">
    <location>
        <begin position="407"/>
        <end position="448"/>
    </location>
</feature>
<feature type="compositionally biased region" description="Polar residues" evidence="3">
    <location>
        <begin position="26"/>
        <end position="35"/>
    </location>
</feature>
<accession>A0A131ZY47</accession>
<dbReference type="InterPro" id="IPR038765">
    <property type="entry name" value="Papain-like_cys_pep_sf"/>
</dbReference>
<dbReference type="InterPro" id="IPR018200">
    <property type="entry name" value="USP_CS"/>
</dbReference>
<comment type="catalytic activity">
    <reaction evidence="1 2">
        <text>Thiol-dependent hydrolysis of ester, thioester, amide, peptide and isopeptide bonds formed by the C-terminal Gly of ubiquitin (a 76-residue protein attached to proteins as an intracellular targeting signal).</text>
        <dbReference type="EC" id="3.4.19.12"/>
    </reaction>
</comment>
<dbReference type="PROSITE" id="PS50235">
    <property type="entry name" value="USP_3"/>
    <property type="match status" value="1"/>
</dbReference>